<dbReference type="Proteomes" id="UP000006729">
    <property type="component" value="Chromosome 1"/>
</dbReference>
<name>A0A2K2C935_POPTR</name>
<keyword evidence="3" id="KW-1185">Reference proteome</keyword>
<organism evidence="2 3">
    <name type="scientific">Populus trichocarpa</name>
    <name type="common">Western balsam poplar</name>
    <name type="synonym">Populus balsamifera subsp. trichocarpa</name>
    <dbReference type="NCBI Taxonomy" id="3694"/>
    <lineage>
        <taxon>Eukaryota</taxon>
        <taxon>Viridiplantae</taxon>
        <taxon>Streptophyta</taxon>
        <taxon>Embryophyta</taxon>
        <taxon>Tracheophyta</taxon>
        <taxon>Spermatophyta</taxon>
        <taxon>Magnoliopsida</taxon>
        <taxon>eudicotyledons</taxon>
        <taxon>Gunneridae</taxon>
        <taxon>Pentapetalae</taxon>
        <taxon>rosids</taxon>
        <taxon>fabids</taxon>
        <taxon>Malpighiales</taxon>
        <taxon>Salicaceae</taxon>
        <taxon>Saliceae</taxon>
        <taxon>Populus</taxon>
    </lineage>
</organism>
<dbReference type="EMBL" id="CM009290">
    <property type="protein sequence ID" value="PNT58524.1"/>
    <property type="molecule type" value="Genomic_DNA"/>
</dbReference>
<evidence type="ECO:0000256" key="1">
    <source>
        <dbReference type="SAM" id="Phobius"/>
    </source>
</evidence>
<accession>A0A2K2C935</accession>
<keyword evidence="1" id="KW-1133">Transmembrane helix</keyword>
<reference evidence="2" key="2">
    <citation type="submission" date="2017-07" db="EMBL/GenBank/DDBJ databases">
        <title>WGS assembly of Populus trichocarpa.</title>
        <authorList>
            <person name="Tuskan G."/>
            <person name="Difazio S."/>
            <person name="Jansson S."/>
            <person name="Bohlmann J."/>
            <person name="Grigoriev I."/>
            <person name="Hellsten U."/>
            <person name="Putnam N."/>
            <person name="Ralph S."/>
            <person name="Rombauts S."/>
            <person name="Salamov A."/>
            <person name="Schein J."/>
            <person name="Sterck L."/>
            <person name="Aerts A."/>
            <person name="Bhalerao R."/>
            <person name="Bhalerao R."/>
            <person name="Blaudez D."/>
            <person name="Boerjan W."/>
            <person name="Brun A."/>
            <person name="Brunner A."/>
            <person name="Busov V."/>
            <person name="Campbell M."/>
            <person name="Carlson J."/>
            <person name="Chalot M."/>
            <person name="Chapman J."/>
            <person name="Chen G."/>
            <person name="Cooper D."/>
            <person name="Coutinho P."/>
            <person name="Couturier J."/>
            <person name="Covert S."/>
            <person name="Cronk Q."/>
            <person name="Cunningham R."/>
            <person name="Davis J."/>
            <person name="Degroeve S."/>
            <person name="Dejardin A."/>
            <person name="Depamphilis C."/>
            <person name="Detter J."/>
            <person name="Dirks B."/>
            <person name="Dubchak I."/>
            <person name="Duplessis S."/>
            <person name="Ehlting J."/>
            <person name="Ellis B."/>
            <person name="Gendler K."/>
            <person name="Goodstein D."/>
            <person name="Gribskov M."/>
            <person name="Grimwood J."/>
            <person name="Groover A."/>
            <person name="Gunter L."/>
            <person name="Hamberger B."/>
            <person name="Heinze B."/>
            <person name="Helariutta Y."/>
            <person name="Henrissat B."/>
            <person name="Holligan D."/>
            <person name="Holt R."/>
            <person name="Huang W."/>
            <person name="Islam-Faridi N."/>
            <person name="Jones S."/>
            <person name="Jones-Rhoades M."/>
            <person name="Jorgensen R."/>
            <person name="Joshi C."/>
            <person name="Kangasjarvi J."/>
            <person name="Karlsson J."/>
            <person name="Kelleher C."/>
            <person name="Kirkpatrick R."/>
            <person name="Kirst M."/>
            <person name="Kohler A."/>
            <person name="Kalluri U."/>
            <person name="Larimer F."/>
            <person name="Leebens-Mack J."/>
            <person name="Leple J."/>
            <person name="Locascio P."/>
            <person name="Lou Y."/>
            <person name="Lucas S."/>
            <person name="Martin F."/>
            <person name="Montanini B."/>
            <person name="Napoli C."/>
            <person name="Nelson D."/>
            <person name="Nelson C."/>
            <person name="Nieminen K."/>
            <person name="Nilsson O."/>
            <person name="Pereda V."/>
            <person name="Peter G."/>
            <person name="Philippe R."/>
            <person name="Pilate G."/>
            <person name="Poliakov A."/>
            <person name="Razumovskaya J."/>
            <person name="Richardson P."/>
            <person name="Rinaldi C."/>
            <person name="Ritland K."/>
            <person name="Rouze P."/>
            <person name="Ryaboy D."/>
            <person name="Schmutz J."/>
            <person name="Schrader J."/>
            <person name="Segerman B."/>
            <person name="Shin H."/>
            <person name="Siddiqui A."/>
            <person name="Sterky F."/>
            <person name="Terry A."/>
            <person name="Tsai C."/>
            <person name="Uberbacher E."/>
            <person name="Unneberg P."/>
            <person name="Vahala J."/>
            <person name="Wall K."/>
            <person name="Wessler S."/>
            <person name="Yang G."/>
            <person name="Yin T."/>
            <person name="Douglas C."/>
            <person name="Marra M."/>
            <person name="Sandberg G."/>
            <person name="Van De Peer Y."/>
            <person name="Rokhsar D."/>
        </authorList>
    </citation>
    <scope>NUCLEOTIDE SEQUENCE</scope>
    <source>
        <strain evidence="2">Nisqually-1</strain>
    </source>
</reference>
<evidence type="ECO:0000313" key="3">
    <source>
        <dbReference type="Proteomes" id="UP000006729"/>
    </source>
</evidence>
<feature type="transmembrane region" description="Helical" evidence="1">
    <location>
        <begin position="22"/>
        <end position="47"/>
    </location>
</feature>
<sequence>MSILVLLEGCSLECSSLFSVCYFLLLFLIAIVPQVIFTASIQILILVKQSPNPHLSNPNSPNPLQDMMPKLSCISC</sequence>
<evidence type="ECO:0000313" key="2">
    <source>
        <dbReference type="EMBL" id="PNT58524.1"/>
    </source>
</evidence>
<dbReference type="InParanoid" id="A0A2K2C935"/>
<protein>
    <submittedName>
        <fullName evidence="2">Uncharacterized protein</fullName>
    </submittedName>
</protein>
<dbReference type="AlphaFoldDB" id="A0A2K2C935"/>
<keyword evidence="1" id="KW-0472">Membrane</keyword>
<reference evidence="2 3" key="1">
    <citation type="journal article" date="2006" name="Science">
        <title>The genome of black cottonwood, Populus trichocarpa (Torr. &amp; Gray).</title>
        <authorList>
            <person name="Tuskan G.A."/>
            <person name="Difazio S."/>
            <person name="Jansson S."/>
            <person name="Bohlmann J."/>
            <person name="Grigoriev I."/>
            <person name="Hellsten U."/>
            <person name="Putnam N."/>
            <person name="Ralph S."/>
            <person name="Rombauts S."/>
            <person name="Salamov A."/>
            <person name="Schein J."/>
            <person name="Sterck L."/>
            <person name="Aerts A."/>
            <person name="Bhalerao R.R."/>
            <person name="Bhalerao R.P."/>
            <person name="Blaudez D."/>
            <person name="Boerjan W."/>
            <person name="Brun A."/>
            <person name="Brunner A."/>
            <person name="Busov V."/>
            <person name="Campbell M."/>
            <person name="Carlson J."/>
            <person name="Chalot M."/>
            <person name="Chapman J."/>
            <person name="Chen G.L."/>
            <person name="Cooper D."/>
            <person name="Coutinho P.M."/>
            <person name="Couturier J."/>
            <person name="Covert S."/>
            <person name="Cronk Q."/>
            <person name="Cunningham R."/>
            <person name="Davis J."/>
            <person name="Degroeve S."/>
            <person name="Dejardin A."/>
            <person name="Depamphilis C."/>
            <person name="Detter J."/>
            <person name="Dirks B."/>
            <person name="Dubchak I."/>
            <person name="Duplessis S."/>
            <person name="Ehlting J."/>
            <person name="Ellis B."/>
            <person name="Gendler K."/>
            <person name="Goodstein D."/>
            <person name="Gribskov M."/>
            <person name="Grimwood J."/>
            <person name="Groover A."/>
            <person name="Gunter L."/>
            <person name="Hamberger B."/>
            <person name="Heinze B."/>
            <person name="Helariutta Y."/>
            <person name="Henrissat B."/>
            <person name="Holligan D."/>
            <person name="Holt R."/>
            <person name="Huang W."/>
            <person name="Islam-Faridi N."/>
            <person name="Jones S."/>
            <person name="Jones-Rhoades M."/>
            <person name="Jorgensen R."/>
            <person name="Joshi C."/>
            <person name="Kangasjarvi J."/>
            <person name="Karlsson J."/>
            <person name="Kelleher C."/>
            <person name="Kirkpatrick R."/>
            <person name="Kirst M."/>
            <person name="Kohler A."/>
            <person name="Kalluri U."/>
            <person name="Larimer F."/>
            <person name="Leebens-Mack J."/>
            <person name="Leple J.C."/>
            <person name="Locascio P."/>
            <person name="Lou Y."/>
            <person name="Lucas S."/>
            <person name="Martin F."/>
            <person name="Montanini B."/>
            <person name="Napoli C."/>
            <person name="Nelson D.R."/>
            <person name="Nelson C."/>
            <person name="Nieminen K."/>
            <person name="Nilsson O."/>
            <person name="Pereda V."/>
            <person name="Peter G."/>
            <person name="Philippe R."/>
            <person name="Pilate G."/>
            <person name="Poliakov A."/>
            <person name="Razumovskaya J."/>
            <person name="Richardson P."/>
            <person name="Rinaldi C."/>
            <person name="Ritland K."/>
            <person name="Rouze P."/>
            <person name="Ryaboy D."/>
            <person name="Schmutz J."/>
            <person name="Schrader J."/>
            <person name="Segerman B."/>
            <person name="Shin H."/>
            <person name="Siddiqui A."/>
            <person name="Sterky F."/>
            <person name="Terry A."/>
            <person name="Tsai C.J."/>
            <person name="Uberbacher E."/>
            <person name="Unneberg P."/>
            <person name="Vahala J."/>
            <person name="Wall K."/>
            <person name="Wessler S."/>
            <person name="Yang G."/>
            <person name="Yin T."/>
            <person name="Douglas C."/>
            <person name="Marra M."/>
            <person name="Sandberg G."/>
            <person name="Van de Peer Y."/>
            <person name="Rokhsar D."/>
        </authorList>
    </citation>
    <scope>NUCLEOTIDE SEQUENCE [LARGE SCALE GENOMIC DNA]</scope>
    <source>
        <strain evidence="3">cv. Nisqually</strain>
        <strain evidence="2">Nisqually-1</strain>
    </source>
</reference>
<dbReference type="EMBL" id="CM009290">
    <property type="protein sequence ID" value="PNT58525.1"/>
    <property type="molecule type" value="Genomic_DNA"/>
</dbReference>
<gene>
    <name evidence="2" type="ORF">POPTR_001G357500</name>
</gene>
<proteinExistence type="predicted"/>
<keyword evidence="1" id="KW-0812">Transmembrane</keyword>